<evidence type="ECO:0000313" key="2">
    <source>
        <dbReference type="Ensembl" id="ENSUAMP00000035192.1"/>
    </source>
</evidence>
<feature type="compositionally biased region" description="Basic and acidic residues" evidence="1">
    <location>
        <begin position="66"/>
        <end position="82"/>
    </location>
</feature>
<dbReference type="Proteomes" id="UP000291022">
    <property type="component" value="Unassembled WGS sequence"/>
</dbReference>
<evidence type="ECO:0000313" key="3">
    <source>
        <dbReference type="Proteomes" id="UP000291022"/>
    </source>
</evidence>
<reference evidence="2" key="3">
    <citation type="submission" date="2025-09" db="UniProtKB">
        <authorList>
            <consortium name="Ensembl"/>
        </authorList>
    </citation>
    <scope>IDENTIFICATION</scope>
</reference>
<protein>
    <submittedName>
        <fullName evidence="2">Uncharacterized protein</fullName>
    </submittedName>
</protein>
<dbReference type="AlphaFoldDB" id="A0A452SR67"/>
<proteinExistence type="predicted"/>
<accession>A0A452SR67</accession>
<evidence type="ECO:0000256" key="1">
    <source>
        <dbReference type="SAM" id="MobiDB-lite"/>
    </source>
</evidence>
<dbReference type="STRING" id="9643.ENSUAMP00000035192"/>
<feature type="region of interest" description="Disordered" evidence="1">
    <location>
        <begin position="53"/>
        <end position="82"/>
    </location>
</feature>
<name>A0A452SR67_URSAM</name>
<sequence length="82" mass="8859">MFRNIVADSVVFFASTTKYVPSLGPAIASGNPGPGIQGGGAIVHRAIKRRPGLDFDDDGEGNSKFLRCDDDQMSNDKERFAR</sequence>
<keyword evidence="3" id="KW-1185">Reference proteome</keyword>
<dbReference type="GeneTree" id="ENSGT00940000157585"/>
<reference evidence="3" key="1">
    <citation type="submission" date="2016-06" db="EMBL/GenBank/DDBJ databases">
        <title>De novo assembly and RNA-Seq shows season-dependent expression and editing in black bear kidneys.</title>
        <authorList>
            <person name="Korstanje R."/>
            <person name="Srivastava A."/>
            <person name="Sarsani V.K."/>
            <person name="Sheehan S.M."/>
            <person name="Seger R.L."/>
            <person name="Barter M.E."/>
            <person name="Lindqvist C."/>
            <person name="Brody L.C."/>
            <person name="Mullikin J.C."/>
        </authorList>
    </citation>
    <scope>NUCLEOTIDE SEQUENCE [LARGE SCALE GENOMIC DNA]</scope>
</reference>
<organism evidence="2 3">
    <name type="scientific">Ursus americanus</name>
    <name type="common">American black bear</name>
    <name type="synonym">Euarctos americanus</name>
    <dbReference type="NCBI Taxonomy" id="9643"/>
    <lineage>
        <taxon>Eukaryota</taxon>
        <taxon>Metazoa</taxon>
        <taxon>Chordata</taxon>
        <taxon>Craniata</taxon>
        <taxon>Vertebrata</taxon>
        <taxon>Euteleostomi</taxon>
        <taxon>Mammalia</taxon>
        <taxon>Eutheria</taxon>
        <taxon>Laurasiatheria</taxon>
        <taxon>Carnivora</taxon>
        <taxon>Caniformia</taxon>
        <taxon>Ursidae</taxon>
        <taxon>Ursus</taxon>
    </lineage>
</organism>
<reference evidence="2" key="2">
    <citation type="submission" date="2025-08" db="UniProtKB">
        <authorList>
            <consortium name="Ensembl"/>
        </authorList>
    </citation>
    <scope>IDENTIFICATION</scope>
</reference>
<dbReference type="Ensembl" id="ENSUAMT00000039174.1">
    <property type="protein sequence ID" value="ENSUAMP00000035192.1"/>
    <property type="gene ID" value="ENSUAMG00000026727.1"/>
</dbReference>